<dbReference type="Proteomes" id="UP000015105">
    <property type="component" value="Chromosome 4D"/>
</dbReference>
<reference evidence="3" key="1">
    <citation type="journal article" date="2014" name="Science">
        <title>Ancient hybridizations among the ancestral genomes of bread wheat.</title>
        <authorList>
            <consortium name="International Wheat Genome Sequencing Consortium,"/>
            <person name="Marcussen T."/>
            <person name="Sandve S.R."/>
            <person name="Heier L."/>
            <person name="Spannagl M."/>
            <person name="Pfeifer M."/>
            <person name="Jakobsen K.S."/>
            <person name="Wulff B.B."/>
            <person name="Steuernagel B."/>
            <person name="Mayer K.F."/>
            <person name="Olsen O.A."/>
        </authorList>
    </citation>
    <scope>NUCLEOTIDE SEQUENCE [LARGE SCALE GENOMIC DNA]</scope>
    <source>
        <strain evidence="3">cv. AL8/78</strain>
    </source>
</reference>
<reference evidence="2" key="5">
    <citation type="journal article" date="2021" name="G3 (Bethesda)">
        <title>Aegilops tauschii genome assembly Aet v5.0 features greater sequence contiguity and improved annotation.</title>
        <authorList>
            <person name="Wang L."/>
            <person name="Zhu T."/>
            <person name="Rodriguez J.C."/>
            <person name="Deal K.R."/>
            <person name="Dubcovsky J."/>
            <person name="McGuire P.E."/>
            <person name="Lux T."/>
            <person name="Spannagl M."/>
            <person name="Mayer K.F.X."/>
            <person name="Baldrich P."/>
            <person name="Meyers B.C."/>
            <person name="Huo N."/>
            <person name="Gu Y.Q."/>
            <person name="Zhou H."/>
            <person name="Devos K.M."/>
            <person name="Bennetzen J.L."/>
            <person name="Unver T."/>
            <person name="Budak H."/>
            <person name="Gulick P.J."/>
            <person name="Galiba G."/>
            <person name="Kalapos B."/>
            <person name="Nelson D.R."/>
            <person name="Li P."/>
            <person name="You F.M."/>
            <person name="Luo M.C."/>
            <person name="Dvorak J."/>
        </authorList>
    </citation>
    <scope>NUCLEOTIDE SEQUENCE [LARGE SCALE GENOMIC DNA]</scope>
    <source>
        <strain evidence="2">cv. AL8/78</strain>
    </source>
</reference>
<dbReference type="AlphaFoldDB" id="A0A453I4K0"/>
<dbReference type="InterPro" id="IPR008984">
    <property type="entry name" value="SMAD_FHA_dom_sf"/>
</dbReference>
<sequence>WSTPGGAPRPSAPRTTTTRRAKVRISPLHAPRSLFARLDPPLLITRRSSSSQATAPEEDTTKTAAPATDAAEAAAEAAIATGPPVAPPDTTGLQALTGAMDRLEAFLRSGEAASNSDGHKRGAADKDLSAMLKTAKDLSAKATSNKRQGALGSRRQEPWCRLISQYATDPSLPIHSSYFTVGYGAQYDLRLGESSTSSLVCKLKLATKRGALLEIHEPKVVRVNGKALDKNAKVTLNGGDEIVFSSPLRRAYVSFILLPAVCMQQIGCWFSLWS</sequence>
<name>A0A453I4K0_AEGTS</name>
<proteinExistence type="predicted"/>
<organism evidence="2 3">
    <name type="scientific">Aegilops tauschii subsp. strangulata</name>
    <name type="common">Goatgrass</name>
    <dbReference type="NCBI Taxonomy" id="200361"/>
    <lineage>
        <taxon>Eukaryota</taxon>
        <taxon>Viridiplantae</taxon>
        <taxon>Streptophyta</taxon>
        <taxon>Embryophyta</taxon>
        <taxon>Tracheophyta</taxon>
        <taxon>Spermatophyta</taxon>
        <taxon>Magnoliopsida</taxon>
        <taxon>Liliopsida</taxon>
        <taxon>Poales</taxon>
        <taxon>Poaceae</taxon>
        <taxon>BOP clade</taxon>
        <taxon>Pooideae</taxon>
        <taxon>Triticodae</taxon>
        <taxon>Triticeae</taxon>
        <taxon>Triticinae</taxon>
        <taxon>Aegilops</taxon>
    </lineage>
</organism>
<feature type="region of interest" description="Disordered" evidence="1">
    <location>
        <begin position="1"/>
        <end position="93"/>
    </location>
</feature>
<evidence type="ECO:0000313" key="3">
    <source>
        <dbReference type="Proteomes" id="UP000015105"/>
    </source>
</evidence>
<evidence type="ECO:0000313" key="2">
    <source>
        <dbReference type="EnsemblPlants" id="AET4Gv20441700.2"/>
    </source>
</evidence>
<protein>
    <recommendedName>
        <fullName evidence="4">FHA domain-containing protein</fullName>
    </recommendedName>
</protein>
<accession>A0A453I4K0</accession>
<dbReference type="EnsemblPlants" id="AET4Gv20441700.2">
    <property type="protein sequence ID" value="AET4Gv20441700.2"/>
    <property type="gene ID" value="AET4Gv20441700"/>
</dbReference>
<reference evidence="2" key="4">
    <citation type="submission" date="2019-03" db="UniProtKB">
        <authorList>
            <consortium name="EnsemblPlants"/>
        </authorList>
    </citation>
    <scope>IDENTIFICATION</scope>
</reference>
<feature type="compositionally biased region" description="Low complexity" evidence="1">
    <location>
        <begin position="62"/>
        <end position="83"/>
    </location>
</feature>
<reference evidence="3" key="2">
    <citation type="journal article" date="2017" name="Nat. Plants">
        <title>The Aegilops tauschii genome reveals multiple impacts of transposons.</title>
        <authorList>
            <person name="Zhao G."/>
            <person name="Zou C."/>
            <person name="Li K."/>
            <person name="Wang K."/>
            <person name="Li T."/>
            <person name="Gao L."/>
            <person name="Zhang X."/>
            <person name="Wang H."/>
            <person name="Yang Z."/>
            <person name="Liu X."/>
            <person name="Jiang W."/>
            <person name="Mao L."/>
            <person name="Kong X."/>
            <person name="Jiao Y."/>
            <person name="Jia J."/>
        </authorList>
    </citation>
    <scope>NUCLEOTIDE SEQUENCE [LARGE SCALE GENOMIC DNA]</scope>
    <source>
        <strain evidence="3">cv. AL8/78</strain>
    </source>
</reference>
<evidence type="ECO:0000256" key="1">
    <source>
        <dbReference type="SAM" id="MobiDB-lite"/>
    </source>
</evidence>
<dbReference type="Gramene" id="AET4Gv20441700.2">
    <property type="protein sequence ID" value="AET4Gv20441700.2"/>
    <property type="gene ID" value="AET4Gv20441700"/>
</dbReference>
<dbReference type="SUPFAM" id="SSF49879">
    <property type="entry name" value="SMAD/FHA domain"/>
    <property type="match status" value="1"/>
</dbReference>
<reference evidence="2" key="3">
    <citation type="journal article" date="2017" name="Nature">
        <title>Genome sequence of the progenitor of the wheat D genome Aegilops tauschii.</title>
        <authorList>
            <person name="Luo M.C."/>
            <person name="Gu Y.Q."/>
            <person name="Puiu D."/>
            <person name="Wang H."/>
            <person name="Twardziok S.O."/>
            <person name="Deal K.R."/>
            <person name="Huo N."/>
            <person name="Zhu T."/>
            <person name="Wang L."/>
            <person name="Wang Y."/>
            <person name="McGuire P.E."/>
            <person name="Liu S."/>
            <person name="Long H."/>
            <person name="Ramasamy R.K."/>
            <person name="Rodriguez J.C."/>
            <person name="Van S.L."/>
            <person name="Yuan L."/>
            <person name="Wang Z."/>
            <person name="Xia Z."/>
            <person name="Xiao L."/>
            <person name="Anderson O.D."/>
            <person name="Ouyang S."/>
            <person name="Liang Y."/>
            <person name="Zimin A.V."/>
            <person name="Pertea G."/>
            <person name="Qi P."/>
            <person name="Bennetzen J.L."/>
            <person name="Dai X."/>
            <person name="Dawson M.W."/>
            <person name="Muller H.G."/>
            <person name="Kugler K."/>
            <person name="Rivarola-Duarte L."/>
            <person name="Spannagl M."/>
            <person name="Mayer K.F.X."/>
            <person name="Lu F.H."/>
            <person name="Bevan M.W."/>
            <person name="Leroy P."/>
            <person name="Li P."/>
            <person name="You F.M."/>
            <person name="Sun Q."/>
            <person name="Liu Z."/>
            <person name="Lyons E."/>
            <person name="Wicker T."/>
            <person name="Salzberg S.L."/>
            <person name="Devos K.M."/>
            <person name="Dvorak J."/>
        </authorList>
    </citation>
    <scope>NUCLEOTIDE SEQUENCE [LARGE SCALE GENOMIC DNA]</scope>
    <source>
        <strain evidence="2">cv. AL8/78</strain>
    </source>
</reference>
<keyword evidence="3" id="KW-1185">Reference proteome</keyword>
<evidence type="ECO:0008006" key="4">
    <source>
        <dbReference type="Google" id="ProtNLM"/>
    </source>
</evidence>